<feature type="compositionally biased region" description="Polar residues" evidence="1">
    <location>
        <begin position="22"/>
        <end position="36"/>
    </location>
</feature>
<name>A0A9P5U3K9_9AGAR</name>
<comment type="caution">
    <text evidence="2">The sequence shown here is derived from an EMBL/GenBank/DDBJ whole genome shotgun (WGS) entry which is preliminary data.</text>
</comment>
<dbReference type="Proteomes" id="UP000772434">
    <property type="component" value="Unassembled WGS sequence"/>
</dbReference>
<dbReference type="EMBL" id="JADNRY010000119">
    <property type="protein sequence ID" value="KAF9064624.1"/>
    <property type="molecule type" value="Genomic_DNA"/>
</dbReference>
<proteinExistence type="predicted"/>
<reference evidence="2" key="1">
    <citation type="submission" date="2020-11" db="EMBL/GenBank/DDBJ databases">
        <authorList>
            <consortium name="DOE Joint Genome Institute"/>
            <person name="Ahrendt S."/>
            <person name="Riley R."/>
            <person name="Andreopoulos W."/>
            <person name="Labutti K."/>
            <person name="Pangilinan J."/>
            <person name="Ruiz-Duenas F.J."/>
            <person name="Barrasa J.M."/>
            <person name="Sanchez-Garcia M."/>
            <person name="Camarero S."/>
            <person name="Miyauchi S."/>
            <person name="Serrano A."/>
            <person name="Linde D."/>
            <person name="Babiker R."/>
            <person name="Drula E."/>
            <person name="Ayuso-Fernandez I."/>
            <person name="Pacheco R."/>
            <person name="Padilla G."/>
            <person name="Ferreira P."/>
            <person name="Barriuso J."/>
            <person name="Kellner H."/>
            <person name="Castanera R."/>
            <person name="Alfaro M."/>
            <person name="Ramirez L."/>
            <person name="Pisabarro A.G."/>
            <person name="Kuo A."/>
            <person name="Tritt A."/>
            <person name="Lipzen A."/>
            <person name="He G."/>
            <person name="Yan M."/>
            <person name="Ng V."/>
            <person name="Cullen D."/>
            <person name="Martin F."/>
            <person name="Rosso M.-N."/>
            <person name="Henrissat B."/>
            <person name="Hibbett D."/>
            <person name="Martinez A.T."/>
            <person name="Grigoriev I.V."/>
        </authorList>
    </citation>
    <scope>NUCLEOTIDE SEQUENCE</scope>
    <source>
        <strain evidence="2">AH 40177</strain>
    </source>
</reference>
<accession>A0A9P5U3K9</accession>
<feature type="region of interest" description="Disordered" evidence="1">
    <location>
        <begin position="19"/>
        <end position="39"/>
    </location>
</feature>
<organism evidence="2 3">
    <name type="scientific">Rhodocollybia butyracea</name>
    <dbReference type="NCBI Taxonomy" id="206335"/>
    <lineage>
        <taxon>Eukaryota</taxon>
        <taxon>Fungi</taxon>
        <taxon>Dikarya</taxon>
        <taxon>Basidiomycota</taxon>
        <taxon>Agaricomycotina</taxon>
        <taxon>Agaricomycetes</taxon>
        <taxon>Agaricomycetidae</taxon>
        <taxon>Agaricales</taxon>
        <taxon>Marasmiineae</taxon>
        <taxon>Omphalotaceae</taxon>
        <taxon>Rhodocollybia</taxon>
    </lineage>
</organism>
<dbReference type="AlphaFoldDB" id="A0A9P5U3K9"/>
<gene>
    <name evidence="2" type="ORF">BDP27DRAFT_1367040</name>
</gene>
<evidence type="ECO:0000313" key="2">
    <source>
        <dbReference type="EMBL" id="KAF9064624.1"/>
    </source>
</evidence>
<protein>
    <submittedName>
        <fullName evidence="2">Uncharacterized protein</fullName>
    </submittedName>
</protein>
<evidence type="ECO:0000256" key="1">
    <source>
        <dbReference type="SAM" id="MobiDB-lite"/>
    </source>
</evidence>
<evidence type="ECO:0000313" key="3">
    <source>
        <dbReference type="Proteomes" id="UP000772434"/>
    </source>
</evidence>
<sequence length="211" mass="23835">MNVTKNELVRQNKLPKLDWSMSRYQPTNPDVTSRSPASHRPSLLVHVKGPLWDEQRPRNTKELTGLLRSIINEKPIDPMYEEKRLGIQSEGEIEVTGGKRWCKLRFSLARLNSEFTRAKEKALAGCCDGIAMTWVDRASREVHQYGLQMIFDYGELEGVDSGSDAIACIQRGEDALAMGSIQRHPYTLLVEVAITEKRHGKCRLALVKDGS</sequence>
<keyword evidence="3" id="KW-1185">Reference proteome</keyword>